<reference evidence="5" key="1">
    <citation type="submission" date="2014-09" db="EMBL/GenBank/DDBJ databases">
        <title>Draft genome sequence of an oleaginous Mucoromycotina fungus Mucor ambiguus NBRC6742.</title>
        <authorList>
            <person name="Takeda I."/>
            <person name="Yamane N."/>
            <person name="Morita T."/>
            <person name="Tamano K."/>
            <person name="Machida M."/>
            <person name="Baker S."/>
            <person name="Koike H."/>
        </authorList>
    </citation>
    <scope>NUCLEOTIDE SEQUENCE</scope>
    <source>
        <strain evidence="5">NBRC 6742</strain>
    </source>
</reference>
<evidence type="ECO:0000313" key="6">
    <source>
        <dbReference type="Proteomes" id="UP000053815"/>
    </source>
</evidence>
<dbReference type="GO" id="GO:0005681">
    <property type="term" value="C:spliceosomal complex"/>
    <property type="evidence" value="ECO:0007669"/>
    <property type="project" value="TreeGrafter"/>
</dbReference>
<comment type="similarity">
    <text evidence="2">Belongs to the TLS1 family.</text>
</comment>
<dbReference type="PANTHER" id="PTHR13486:SF2">
    <property type="entry name" value="SPLICING FACTOR C9ORF78"/>
    <property type="match status" value="1"/>
</dbReference>
<feature type="compositionally biased region" description="Basic and acidic residues" evidence="4">
    <location>
        <begin position="191"/>
        <end position="208"/>
    </location>
</feature>
<sequence>MTNWKLLKSLLQILNNATIEELTELRKLRRKPVGLDAEKLLKGAEKKKKKKKIEDPNAWSLKKGGLVEPDAYRASKLDDEEAANKSRKLKLDAFATATNTLDVDKHMMEYIESEMKKRRGGAAKDDDEDDDKVVDRGLVDIYEELYRIPDRLKGEQKQQQPEGNVQLSTQMLTAIPEVDLGIDTRLQNIEETERAKRKLIDDTEKEESQSSGQQNAADHVPANFEKQIPKQYKPRLDHKLMATDDQAVARFKKRMRK</sequence>
<protein>
    <submittedName>
        <fullName evidence="5">Uncharacterized protein</fullName>
    </submittedName>
</protein>
<evidence type="ECO:0000256" key="4">
    <source>
        <dbReference type="SAM" id="MobiDB-lite"/>
    </source>
</evidence>
<keyword evidence="3" id="KW-0539">Nucleus</keyword>
<evidence type="ECO:0000313" key="5">
    <source>
        <dbReference type="EMBL" id="GAN01351.1"/>
    </source>
</evidence>
<proteinExistence type="inferred from homology"/>
<dbReference type="EMBL" id="DF836295">
    <property type="protein sequence ID" value="GAN01351.1"/>
    <property type="molecule type" value="Genomic_DNA"/>
</dbReference>
<dbReference type="AlphaFoldDB" id="A0A0C9M090"/>
<evidence type="ECO:0000256" key="1">
    <source>
        <dbReference type="ARBA" id="ARBA00004123"/>
    </source>
</evidence>
<dbReference type="OrthoDB" id="5627at2759"/>
<organism evidence="5">
    <name type="scientific">Mucor ambiguus</name>
    <dbReference type="NCBI Taxonomy" id="91626"/>
    <lineage>
        <taxon>Eukaryota</taxon>
        <taxon>Fungi</taxon>
        <taxon>Fungi incertae sedis</taxon>
        <taxon>Mucoromycota</taxon>
        <taxon>Mucoromycotina</taxon>
        <taxon>Mucoromycetes</taxon>
        <taxon>Mucorales</taxon>
        <taxon>Mucorineae</taxon>
        <taxon>Mucoraceae</taxon>
        <taxon>Mucor</taxon>
    </lineage>
</organism>
<dbReference type="Pfam" id="PF07052">
    <property type="entry name" value="Hep_59"/>
    <property type="match status" value="1"/>
</dbReference>
<keyword evidence="6" id="KW-1185">Reference proteome</keyword>
<accession>A0A0C9M090</accession>
<comment type="subcellular location">
    <subcellularLocation>
        <location evidence="1">Nucleus</location>
    </subcellularLocation>
</comment>
<dbReference type="STRING" id="91626.A0A0C9M090"/>
<dbReference type="InterPro" id="IPR010756">
    <property type="entry name" value="Tls1-like"/>
</dbReference>
<name>A0A0C9M090_9FUNG</name>
<dbReference type="GO" id="GO:0000398">
    <property type="term" value="P:mRNA splicing, via spliceosome"/>
    <property type="evidence" value="ECO:0007669"/>
    <property type="project" value="TreeGrafter"/>
</dbReference>
<gene>
    <name evidence="5" type="ORF">MAM1_0006c00784</name>
</gene>
<evidence type="ECO:0000256" key="3">
    <source>
        <dbReference type="ARBA" id="ARBA00023242"/>
    </source>
</evidence>
<evidence type="ECO:0000256" key="2">
    <source>
        <dbReference type="ARBA" id="ARBA00007643"/>
    </source>
</evidence>
<feature type="region of interest" description="Disordered" evidence="4">
    <location>
        <begin position="191"/>
        <end position="234"/>
    </location>
</feature>
<dbReference type="Proteomes" id="UP000053815">
    <property type="component" value="Unassembled WGS sequence"/>
</dbReference>
<dbReference type="PANTHER" id="PTHR13486">
    <property type="entry name" value="TELOMERE LENGTH AND SILENCING PROTEIN 1 TLS1 FAMILY MEMBER"/>
    <property type="match status" value="1"/>
</dbReference>